<keyword evidence="6" id="KW-1185">Reference proteome</keyword>
<evidence type="ECO:0000256" key="2">
    <source>
        <dbReference type="ARBA" id="ARBA00022741"/>
    </source>
</evidence>
<dbReference type="OrthoDB" id="9802264at2"/>
<dbReference type="SMART" id="SM00382">
    <property type="entry name" value="AAA"/>
    <property type="match status" value="1"/>
</dbReference>
<keyword evidence="1" id="KW-0813">Transport</keyword>
<dbReference type="AlphaFoldDB" id="A0A6I3LPV2"/>
<proteinExistence type="predicted"/>
<dbReference type="InterPro" id="IPR050093">
    <property type="entry name" value="ABC_SmlMolc_Importer"/>
</dbReference>
<dbReference type="Pfam" id="PF00005">
    <property type="entry name" value="ABC_tran"/>
    <property type="match status" value="1"/>
</dbReference>
<dbReference type="InterPro" id="IPR027417">
    <property type="entry name" value="P-loop_NTPase"/>
</dbReference>
<name>A0A6I3LPV2_9FLAO</name>
<organism evidence="5 6">
    <name type="scientific">Myroides albus</name>
    <dbReference type="NCBI Taxonomy" id="2562892"/>
    <lineage>
        <taxon>Bacteria</taxon>
        <taxon>Pseudomonadati</taxon>
        <taxon>Bacteroidota</taxon>
        <taxon>Flavobacteriia</taxon>
        <taxon>Flavobacteriales</taxon>
        <taxon>Flavobacteriaceae</taxon>
        <taxon>Myroides</taxon>
    </lineage>
</organism>
<evidence type="ECO:0000256" key="3">
    <source>
        <dbReference type="ARBA" id="ARBA00022840"/>
    </source>
</evidence>
<dbReference type="Proteomes" id="UP000438760">
    <property type="component" value="Unassembled WGS sequence"/>
</dbReference>
<reference evidence="5 6" key="1">
    <citation type="submission" date="2019-11" db="EMBL/GenBank/DDBJ databases">
        <title>Genome of Strain BIT-d1.</title>
        <authorList>
            <person name="Yang Y."/>
        </authorList>
    </citation>
    <scope>NUCLEOTIDE SEQUENCE [LARGE SCALE GENOMIC DNA]</scope>
    <source>
        <strain evidence="5 6">BIT-d1</strain>
    </source>
</reference>
<evidence type="ECO:0000259" key="4">
    <source>
        <dbReference type="PROSITE" id="PS50893"/>
    </source>
</evidence>
<protein>
    <submittedName>
        <fullName evidence="5">ATP-binding cassette domain-containing protein</fullName>
    </submittedName>
</protein>
<comment type="caution">
    <text evidence="5">The sequence shown here is derived from an EMBL/GenBank/DDBJ whole genome shotgun (WGS) entry which is preliminary data.</text>
</comment>
<dbReference type="InterPro" id="IPR017871">
    <property type="entry name" value="ABC_transporter-like_CS"/>
</dbReference>
<dbReference type="GO" id="GO:0016887">
    <property type="term" value="F:ATP hydrolysis activity"/>
    <property type="evidence" value="ECO:0007669"/>
    <property type="project" value="InterPro"/>
</dbReference>
<keyword evidence="3 5" id="KW-0067">ATP-binding</keyword>
<dbReference type="SUPFAM" id="SSF52540">
    <property type="entry name" value="P-loop containing nucleoside triphosphate hydrolases"/>
    <property type="match status" value="1"/>
</dbReference>
<evidence type="ECO:0000313" key="6">
    <source>
        <dbReference type="Proteomes" id="UP000438760"/>
    </source>
</evidence>
<dbReference type="EMBL" id="WMJX01000026">
    <property type="protein sequence ID" value="MTG98681.1"/>
    <property type="molecule type" value="Genomic_DNA"/>
</dbReference>
<gene>
    <name evidence="5" type="ORF">GJV76_11170</name>
</gene>
<dbReference type="RefSeq" id="WP_155092703.1">
    <property type="nucleotide sequence ID" value="NZ_CP102754.1"/>
</dbReference>
<sequence length="320" mass="36156">MLVVNNISYSYTEGNPIIKNISFTVEKGSNVALIGESGCGKSTLLKLIYGLYDLEAGDIYCGDTQVLGPAYNLVPGMDNMRYLAQDFDLMPHTSVAENIGKYLSNFNLDSKQNRIKELLKVVDLEAFSDVKVKHLSGGQQQRVAIARVLASEPELLLLDEPFSHIDYSRRSVLRRELFNYLKEKGITCIVATHDSLDTLGFADQTIVLQQGQVVDMGQTREVYEYPINRYVASLFGEVNELMISDFTGSKLNDEALYIYPHQLMRSNLRGQLDVVVKECFFKGDGYLVKCLFKGNQVIYFDHPVMIEKETPIKLALKKYE</sequence>
<dbReference type="PROSITE" id="PS00211">
    <property type="entry name" value="ABC_TRANSPORTER_1"/>
    <property type="match status" value="1"/>
</dbReference>
<dbReference type="GO" id="GO:0005524">
    <property type="term" value="F:ATP binding"/>
    <property type="evidence" value="ECO:0007669"/>
    <property type="project" value="UniProtKB-KW"/>
</dbReference>
<evidence type="ECO:0000256" key="1">
    <source>
        <dbReference type="ARBA" id="ARBA00022448"/>
    </source>
</evidence>
<dbReference type="InterPro" id="IPR003439">
    <property type="entry name" value="ABC_transporter-like_ATP-bd"/>
</dbReference>
<feature type="domain" description="ABC transporter" evidence="4">
    <location>
        <begin position="2"/>
        <end position="235"/>
    </location>
</feature>
<dbReference type="PROSITE" id="PS50893">
    <property type="entry name" value="ABC_TRANSPORTER_2"/>
    <property type="match status" value="1"/>
</dbReference>
<accession>A0A6I3LPV2</accession>
<evidence type="ECO:0000313" key="5">
    <source>
        <dbReference type="EMBL" id="MTG98681.1"/>
    </source>
</evidence>
<dbReference type="InterPro" id="IPR003593">
    <property type="entry name" value="AAA+_ATPase"/>
</dbReference>
<dbReference type="PANTHER" id="PTHR42781:SF4">
    <property type="entry name" value="SPERMIDINE_PUTRESCINE IMPORT ATP-BINDING PROTEIN POTA"/>
    <property type="match status" value="1"/>
</dbReference>
<keyword evidence="2" id="KW-0547">Nucleotide-binding</keyword>
<dbReference type="PANTHER" id="PTHR42781">
    <property type="entry name" value="SPERMIDINE/PUTRESCINE IMPORT ATP-BINDING PROTEIN POTA"/>
    <property type="match status" value="1"/>
</dbReference>
<dbReference type="Gene3D" id="3.40.50.300">
    <property type="entry name" value="P-loop containing nucleotide triphosphate hydrolases"/>
    <property type="match status" value="1"/>
</dbReference>